<sequence length="100" mass="11827">MKPVTMFVTNWCPYCKQALSFMDSLKRENPKYQDIEIKIIDEEIHPEISKQYDYYYVPTYYVGNFKVHEGVPTKEIVKQVFDRACASNEKTSILSDDYPL</sequence>
<dbReference type="KEGG" id="cpas:Clopa_3967"/>
<accession>R4K834</accession>
<dbReference type="STRING" id="86416.Clopa_3967"/>
<dbReference type="PROSITE" id="PS51354">
    <property type="entry name" value="GLUTAREDOXIN_2"/>
    <property type="match status" value="1"/>
</dbReference>
<evidence type="ECO:0000313" key="3">
    <source>
        <dbReference type="Proteomes" id="UP000013523"/>
    </source>
</evidence>
<dbReference type="InterPro" id="IPR036249">
    <property type="entry name" value="Thioredoxin-like_sf"/>
</dbReference>
<dbReference type="AlphaFoldDB" id="R4K834"/>
<dbReference type="Gene3D" id="3.40.30.10">
    <property type="entry name" value="Glutaredoxin"/>
    <property type="match status" value="1"/>
</dbReference>
<name>R4K834_CLOPA</name>
<evidence type="ECO:0000313" key="2">
    <source>
        <dbReference type="EMBL" id="AGK98713.1"/>
    </source>
</evidence>
<dbReference type="PATRIC" id="fig|86416.3.peg.3964"/>
<dbReference type="RefSeq" id="WP_015616988.1">
    <property type="nucleotide sequence ID" value="NC_021182.1"/>
</dbReference>
<proteinExistence type="predicted"/>
<reference evidence="2 3" key="1">
    <citation type="submission" date="2012-01" db="EMBL/GenBank/DDBJ databases">
        <title>Complete sequence of chromosome of Clostridium pasteurianum BC1.</title>
        <authorList>
            <consortium name="US DOE Joint Genome Institute"/>
            <person name="Lucas S."/>
            <person name="Han J."/>
            <person name="Lapidus A."/>
            <person name="Cheng J.-F."/>
            <person name="Goodwin L."/>
            <person name="Pitluck S."/>
            <person name="Peters L."/>
            <person name="Mikhailova N."/>
            <person name="Teshima H."/>
            <person name="Detter J.C."/>
            <person name="Han C."/>
            <person name="Tapia R."/>
            <person name="Land M."/>
            <person name="Hauser L."/>
            <person name="Kyrpides N."/>
            <person name="Ivanova N."/>
            <person name="Pagani I."/>
            <person name="Dunn J."/>
            <person name="Taghavi S."/>
            <person name="Francis A."/>
            <person name="van der Lelie D."/>
            <person name="Woyke T."/>
        </authorList>
    </citation>
    <scope>NUCLEOTIDE SEQUENCE [LARGE SCALE GENOMIC DNA]</scope>
    <source>
        <strain evidence="2 3">BC1</strain>
    </source>
</reference>
<dbReference type="Proteomes" id="UP000013523">
    <property type="component" value="Chromosome"/>
</dbReference>
<dbReference type="EMBL" id="CP003261">
    <property type="protein sequence ID" value="AGK98713.1"/>
    <property type="molecule type" value="Genomic_DNA"/>
</dbReference>
<dbReference type="SUPFAM" id="SSF52833">
    <property type="entry name" value="Thioredoxin-like"/>
    <property type="match status" value="1"/>
</dbReference>
<organism evidence="2 3">
    <name type="scientific">Clostridium pasteurianum BC1</name>
    <dbReference type="NCBI Taxonomy" id="86416"/>
    <lineage>
        <taxon>Bacteria</taxon>
        <taxon>Bacillati</taxon>
        <taxon>Bacillota</taxon>
        <taxon>Clostridia</taxon>
        <taxon>Eubacteriales</taxon>
        <taxon>Clostridiaceae</taxon>
        <taxon>Clostridium</taxon>
    </lineage>
</organism>
<protein>
    <submittedName>
        <fullName evidence="2">Glutaredoxin-like protein</fullName>
    </submittedName>
</protein>
<dbReference type="OrthoDB" id="5348456at2"/>
<evidence type="ECO:0000259" key="1">
    <source>
        <dbReference type="Pfam" id="PF00462"/>
    </source>
</evidence>
<feature type="domain" description="Glutaredoxin" evidence="1">
    <location>
        <begin position="4"/>
        <end position="63"/>
    </location>
</feature>
<gene>
    <name evidence="2" type="ORF">Clopa_3967</name>
</gene>
<dbReference type="Pfam" id="PF00462">
    <property type="entry name" value="Glutaredoxin"/>
    <property type="match status" value="1"/>
</dbReference>
<keyword evidence="3" id="KW-1185">Reference proteome</keyword>
<dbReference type="InterPro" id="IPR002109">
    <property type="entry name" value="Glutaredoxin"/>
</dbReference>
<dbReference type="eggNOG" id="COG0695">
    <property type="taxonomic scope" value="Bacteria"/>
</dbReference>
<dbReference type="HOGENOM" id="CLU_090389_20_1_9"/>